<keyword evidence="1" id="KW-0812">Transmembrane</keyword>
<gene>
    <name evidence="3" type="ORF">H8S00_08600</name>
</gene>
<protein>
    <submittedName>
        <fullName evidence="3">LysM peptidoglycan-binding domain-containing protein</fullName>
    </submittedName>
</protein>
<evidence type="ECO:0000256" key="1">
    <source>
        <dbReference type="SAM" id="Phobius"/>
    </source>
</evidence>
<evidence type="ECO:0000313" key="4">
    <source>
        <dbReference type="Proteomes" id="UP000597877"/>
    </source>
</evidence>
<dbReference type="Gene3D" id="3.10.350.10">
    <property type="entry name" value="LysM domain"/>
    <property type="match status" value="1"/>
</dbReference>
<feature type="domain" description="LysM" evidence="2">
    <location>
        <begin position="66"/>
        <end position="117"/>
    </location>
</feature>
<dbReference type="Proteomes" id="UP000597877">
    <property type="component" value="Unassembled WGS sequence"/>
</dbReference>
<comment type="caution">
    <text evidence="3">The sequence shown here is derived from an EMBL/GenBank/DDBJ whole genome shotgun (WGS) entry which is preliminary data.</text>
</comment>
<dbReference type="CDD" id="cd00118">
    <property type="entry name" value="LysM"/>
    <property type="match status" value="1"/>
</dbReference>
<evidence type="ECO:0000259" key="2">
    <source>
        <dbReference type="PROSITE" id="PS51782"/>
    </source>
</evidence>
<name>A0ABR7F365_9FIRM</name>
<keyword evidence="4" id="KW-1185">Reference proteome</keyword>
<dbReference type="RefSeq" id="WP_186840404.1">
    <property type="nucleotide sequence ID" value="NZ_JACOOZ010000005.1"/>
</dbReference>
<sequence>MKESMNYNRREVVAQQKRTRIAELKKRIILSCSFIALLAVAVVTAISFVNVNATVQGDNPSYKYYTSYEVQPGDTLTSIAQKYTANSNVSVTEYISEVKKNNELSSDNITAGNYIVISYYSNEYK</sequence>
<accession>A0ABR7F365</accession>
<reference evidence="3 4" key="1">
    <citation type="submission" date="2020-08" db="EMBL/GenBank/DDBJ databases">
        <title>Genome public.</title>
        <authorList>
            <person name="Liu C."/>
            <person name="Sun Q."/>
        </authorList>
    </citation>
    <scope>NUCLEOTIDE SEQUENCE [LARGE SCALE GENOMIC DNA]</scope>
    <source>
        <strain evidence="3 4">BX4</strain>
    </source>
</reference>
<proteinExistence type="predicted"/>
<dbReference type="InterPro" id="IPR018392">
    <property type="entry name" value="LysM"/>
</dbReference>
<feature type="transmembrane region" description="Helical" evidence="1">
    <location>
        <begin position="28"/>
        <end position="49"/>
    </location>
</feature>
<dbReference type="EMBL" id="JACOOZ010000005">
    <property type="protein sequence ID" value="MBC5668039.1"/>
    <property type="molecule type" value="Genomic_DNA"/>
</dbReference>
<keyword evidence="1" id="KW-0472">Membrane</keyword>
<dbReference type="SMART" id="SM00257">
    <property type="entry name" value="LysM"/>
    <property type="match status" value="1"/>
</dbReference>
<organism evidence="3 4">
    <name type="scientific">Eubacterium segne</name>
    <dbReference type="NCBI Taxonomy" id="2763045"/>
    <lineage>
        <taxon>Bacteria</taxon>
        <taxon>Bacillati</taxon>
        <taxon>Bacillota</taxon>
        <taxon>Clostridia</taxon>
        <taxon>Eubacteriales</taxon>
        <taxon>Eubacteriaceae</taxon>
        <taxon>Eubacterium</taxon>
    </lineage>
</organism>
<dbReference type="InterPro" id="IPR036779">
    <property type="entry name" value="LysM_dom_sf"/>
</dbReference>
<dbReference type="PROSITE" id="PS51782">
    <property type="entry name" value="LYSM"/>
    <property type="match status" value="1"/>
</dbReference>
<dbReference type="SUPFAM" id="SSF54106">
    <property type="entry name" value="LysM domain"/>
    <property type="match status" value="1"/>
</dbReference>
<keyword evidence="1" id="KW-1133">Transmembrane helix</keyword>
<dbReference type="Pfam" id="PF01476">
    <property type="entry name" value="LysM"/>
    <property type="match status" value="1"/>
</dbReference>
<evidence type="ECO:0000313" key="3">
    <source>
        <dbReference type="EMBL" id="MBC5668039.1"/>
    </source>
</evidence>